<reference evidence="4" key="1">
    <citation type="journal article" date="2013" name="Nature">
        <title>Draft genome of the wheat A-genome progenitor Triticum urartu.</title>
        <authorList>
            <person name="Ling H.Q."/>
            <person name="Zhao S."/>
            <person name="Liu D."/>
            <person name="Wang J."/>
            <person name="Sun H."/>
            <person name="Zhang C."/>
            <person name="Fan H."/>
            <person name="Li D."/>
            <person name="Dong L."/>
            <person name="Tao Y."/>
            <person name="Gao C."/>
            <person name="Wu H."/>
            <person name="Li Y."/>
            <person name="Cui Y."/>
            <person name="Guo X."/>
            <person name="Zheng S."/>
            <person name="Wang B."/>
            <person name="Yu K."/>
            <person name="Liang Q."/>
            <person name="Yang W."/>
            <person name="Lou X."/>
            <person name="Chen J."/>
            <person name="Feng M."/>
            <person name="Jian J."/>
            <person name="Zhang X."/>
            <person name="Luo G."/>
            <person name="Jiang Y."/>
            <person name="Liu J."/>
            <person name="Wang Z."/>
            <person name="Sha Y."/>
            <person name="Zhang B."/>
            <person name="Wu H."/>
            <person name="Tang D."/>
            <person name="Shen Q."/>
            <person name="Xue P."/>
            <person name="Zou S."/>
            <person name="Wang X."/>
            <person name="Liu X."/>
            <person name="Wang F."/>
            <person name="Yang Y."/>
            <person name="An X."/>
            <person name="Dong Z."/>
            <person name="Zhang K."/>
            <person name="Zhang X."/>
            <person name="Luo M.C."/>
            <person name="Dvorak J."/>
            <person name="Tong Y."/>
            <person name="Wang J."/>
            <person name="Yang H."/>
            <person name="Li Z."/>
            <person name="Wang D."/>
            <person name="Zhang A."/>
            <person name="Wang J."/>
        </authorList>
    </citation>
    <scope>NUCLEOTIDE SEQUENCE</scope>
    <source>
        <strain evidence="4">cv. G1812</strain>
    </source>
</reference>
<dbReference type="Gene3D" id="3.30.310.10">
    <property type="entry name" value="TATA-Binding Protein"/>
    <property type="match status" value="1"/>
</dbReference>
<keyword evidence="4" id="KW-1185">Reference proteome</keyword>
<dbReference type="Gramene" id="TuG1812G0300002539.01.T04">
    <property type="protein sequence ID" value="TuG1812G0300002539.01.T04"/>
    <property type="gene ID" value="TuG1812G0300002539.01"/>
</dbReference>
<dbReference type="GO" id="GO:0006886">
    <property type="term" value="P:intracellular protein transport"/>
    <property type="evidence" value="ECO:0007669"/>
    <property type="project" value="InterPro"/>
</dbReference>
<evidence type="ECO:0000313" key="4">
    <source>
        <dbReference type="Proteomes" id="UP000015106"/>
    </source>
</evidence>
<evidence type="ECO:0000256" key="1">
    <source>
        <dbReference type="SAM" id="MobiDB-lite"/>
    </source>
</evidence>
<gene>
    <name evidence="3" type="primary">LOC125544053</name>
</gene>
<proteinExistence type="predicted"/>
<dbReference type="Proteomes" id="UP000015106">
    <property type="component" value="Chromosome 3"/>
</dbReference>
<protein>
    <recommendedName>
        <fullName evidence="2">Beta-adaptin appendage C-terminal subdomain domain-containing protein</fullName>
    </recommendedName>
</protein>
<feature type="domain" description="Beta-adaptin appendage C-terminal subdomain" evidence="2">
    <location>
        <begin position="124"/>
        <end position="241"/>
    </location>
</feature>
<reference evidence="3" key="2">
    <citation type="submission" date="2018-03" db="EMBL/GenBank/DDBJ databases">
        <title>The Triticum urartu genome reveals the dynamic nature of wheat genome evolution.</title>
        <authorList>
            <person name="Ling H."/>
            <person name="Ma B."/>
            <person name="Shi X."/>
            <person name="Liu H."/>
            <person name="Dong L."/>
            <person name="Sun H."/>
            <person name="Cao Y."/>
            <person name="Gao Q."/>
            <person name="Zheng S."/>
            <person name="Li Y."/>
            <person name="Yu Y."/>
            <person name="Du H."/>
            <person name="Qi M."/>
            <person name="Li Y."/>
            <person name="Yu H."/>
            <person name="Cui Y."/>
            <person name="Wang N."/>
            <person name="Chen C."/>
            <person name="Wu H."/>
            <person name="Zhao Y."/>
            <person name="Zhang J."/>
            <person name="Li Y."/>
            <person name="Zhou W."/>
            <person name="Zhang B."/>
            <person name="Hu W."/>
            <person name="Eijk M."/>
            <person name="Tang J."/>
            <person name="Witsenboer H."/>
            <person name="Zhao S."/>
            <person name="Li Z."/>
            <person name="Zhang A."/>
            <person name="Wang D."/>
            <person name="Liang C."/>
        </authorList>
    </citation>
    <scope>NUCLEOTIDE SEQUENCE [LARGE SCALE GENOMIC DNA]</scope>
    <source>
        <strain evidence="3">cv. G1812</strain>
    </source>
</reference>
<evidence type="ECO:0000313" key="3">
    <source>
        <dbReference type="EnsemblPlants" id="TuG1812G0300002539.01.T04"/>
    </source>
</evidence>
<feature type="compositionally biased region" description="Polar residues" evidence="1">
    <location>
        <begin position="60"/>
        <end position="79"/>
    </location>
</feature>
<name>A0A8R7TVC0_TRIUA</name>
<accession>A0A8R7TVC0</accession>
<evidence type="ECO:0000259" key="2">
    <source>
        <dbReference type="SMART" id="SM01020"/>
    </source>
</evidence>
<reference evidence="3" key="3">
    <citation type="submission" date="2022-06" db="UniProtKB">
        <authorList>
            <consortium name="EnsemblPlants"/>
        </authorList>
    </citation>
    <scope>IDENTIFICATION</scope>
</reference>
<dbReference type="EnsemblPlants" id="TuG1812G0300002539.01.T04">
    <property type="protein sequence ID" value="TuG1812G0300002539.01.T04"/>
    <property type="gene ID" value="TuG1812G0300002539.01"/>
</dbReference>
<dbReference type="FunFam" id="3.30.310.10:FF:000014">
    <property type="entry name" value="Beta-adaptin-like protein"/>
    <property type="match status" value="1"/>
</dbReference>
<feature type="region of interest" description="Disordered" evidence="1">
    <location>
        <begin position="50"/>
        <end position="79"/>
    </location>
</feature>
<dbReference type="GO" id="GO:0030131">
    <property type="term" value="C:clathrin adaptor complex"/>
    <property type="evidence" value="ECO:0007669"/>
    <property type="project" value="InterPro"/>
</dbReference>
<dbReference type="Pfam" id="PF09066">
    <property type="entry name" value="B2-adapt-app_C"/>
    <property type="match status" value="1"/>
</dbReference>
<dbReference type="InterPro" id="IPR012295">
    <property type="entry name" value="TBP_dom_sf"/>
</dbReference>
<dbReference type="GO" id="GO:0016192">
    <property type="term" value="P:vesicle-mediated transport"/>
    <property type="evidence" value="ECO:0007669"/>
    <property type="project" value="InterPro"/>
</dbReference>
<dbReference type="SMART" id="SM01020">
    <property type="entry name" value="B2-adapt-app_C"/>
    <property type="match status" value="1"/>
</dbReference>
<dbReference type="AlphaFoldDB" id="A0A8R7TVC0"/>
<organism evidence="3 4">
    <name type="scientific">Triticum urartu</name>
    <name type="common">Red wild einkorn</name>
    <name type="synonym">Crithodium urartu</name>
    <dbReference type="NCBI Taxonomy" id="4572"/>
    <lineage>
        <taxon>Eukaryota</taxon>
        <taxon>Viridiplantae</taxon>
        <taxon>Streptophyta</taxon>
        <taxon>Embryophyta</taxon>
        <taxon>Tracheophyta</taxon>
        <taxon>Spermatophyta</taxon>
        <taxon>Magnoliopsida</taxon>
        <taxon>Liliopsida</taxon>
        <taxon>Poales</taxon>
        <taxon>Poaceae</taxon>
        <taxon>BOP clade</taxon>
        <taxon>Pooideae</taxon>
        <taxon>Triticodae</taxon>
        <taxon>Triticeae</taxon>
        <taxon>Triticinae</taxon>
        <taxon>Triticum</taxon>
    </lineage>
</organism>
<dbReference type="InterPro" id="IPR015151">
    <property type="entry name" value="B-adaptin_app_sub_C"/>
</dbReference>
<sequence>MKPSYMFTDKEHRGTFEYSEDLANLTVGAEAPETVISAQRYQENDNDLLLSTSDKEDNGIRSSNGSYTSTYNAPSDLLSSQTPAETALINPGSSTYSTQTNFSLDDLLGLGVPDAPAPPPPPALALNSKPVLDPATFQKKWGQLALSFSQECSLSPQGAASLMNPQSLIRHMQSNYIQCIASGGQPPNYKFYFYGQKAGAAAFYLVECIVNTASAKAQLKIKAEDGTTAEAFSTLFQSVLSQFGHS</sequence>